<feature type="transmembrane region" description="Helical" evidence="2">
    <location>
        <begin position="28"/>
        <end position="50"/>
    </location>
</feature>
<proteinExistence type="predicted"/>
<comment type="caution">
    <text evidence="3">The sequence shown here is derived from an EMBL/GenBank/DDBJ whole genome shotgun (WGS) entry which is preliminary data.</text>
</comment>
<reference evidence="3 4" key="1">
    <citation type="submission" date="2020-07" db="EMBL/GenBank/DDBJ databases">
        <title>Sequencing the genomes of 1000 actinobacteria strains.</title>
        <authorList>
            <person name="Klenk H.-P."/>
        </authorList>
    </citation>
    <scope>NUCLEOTIDE SEQUENCE [LARGE SCALE GENOMIC DNA]</scope>
    <source>
        <strain evidence="3 4">DSM 23870</strain>
    </source>
</reference>
<gene>
    <name evidence="3" type="ORF">BJ972_003017</name>
</gene>
<accession>A0A852S5B5</accession>
<evidence type="ECO:0000256" key="1">
    <source>
        <dbReference type="SAM" id="MobiDB-lite"/>
    </source>
</evidence>
<evidence type="ECO:0000256" key="2">
    <source>
        <dbReference type="SAM" id="Phobius"/>
    </source>
</evidence>
<sequence>MPTPPPEPRVKAPTPVRPPRDSSRTSPWLLALLIVVGIGAVALAVAAYILK</sequence>
<dbReference type="Proteomes" id="UP000581087">
    <property type="component" value="Unassembled WGS sequence"/>
</dbReference>
<name>A0A852S5B5_9MICO</name>
<protein>
    <submittedName>
        <fullName evidence="3">Uncharacterized protein</fullName>
    </submittedName>
</protein>
<evidence type="ECO:0000313" key="3">
    <source>
        <dbReference type="EMBL" id="NYD68498.1"/>
    </source>
</evidence>
<keyword evidence="2" id="KW-0812">Transmembrane</keyword>
<dbReference type="EMBL" id="JACCBI010000001">
    <property type="protein sequence ID" value="NYD68498.1"/>
    <property type="molecule type" value="Genomic_DNA"/>
</dbReference>
<organism evidence="3 4">
    <name type="scientific">Agromyces atrinae</name>
    <dbReference type="NCBI Taxonomy" id="592376"/>
    <lineage>
        <taxon>Bacteria</taxon>
        <taxon>Bacillati</taxon>
        <taxon>Actinomycetota</taxon>
        <taxon>Actinomycetes</taxon>
        <taxon>Micrococcales</taxon>
        <taxon>Microbacteriaceae</taxon>
        <taxon>Agromyces</taxon>
    </lineage>
</organism>
<dbReference type="RefSeq" id="WP_164989940.1">
    <property type="nucleotide sequence ID" value="NZ_JACCBI010000001.1"/>
</dbReference>
<feature type="region of interest" description="Disordered" evidence="1">
    <location>
        <begin position="1"/>
        <end position="24"/>
    </location>
</feature>
<keyword evidence="2" id="KW-0472">Membrane</keyword>
<evidence type="ECO:0000313" key="4">
    <source>
        <dbReference type="Proteomes" id="UP000581087"/>
    </source>
</evidence>
<keyword evidence="2" id="KW-1133">Transmembrane helix</keyword>
<dbReference type="AlphaFoldDB" id="A0A852S5B5"/>